<comment type="similarity">
    <text evidence="7">Belongs to the binding-protein-dependent transport system permease family.</text>
</comment>
<dbReference type="EMBL" id="JAGYPG010000002">
    <property type="protein sequence ID" value="MBS4195266.1"/>
    <property type="molecule type" value="Genomic_DNA"/>
</dbReference>
<dbReference type="GO" id="GO:0005886">
    <property type="term" value="C:plasma membrane"/>
    <property type="evidence" value="ECO:0007669"/>
    <property type="project" value="UniProtKB-SubCell"/>
</dbReference>
<protein>
    <submittedName>
        <fullName evidence="9">ABC transporter permease</fullName>
    </submittedName>
</protein>
<keyword evidence="3" id="KW-1003">Cell membrane</keyword>
<evidence type="ECO:0000256" key="4">
    <source>
        <dbReference type="ARBA" id="ARBA00022692"/>
    </source>
</evidence>
<evidence type="ECO:0000313" key="10">
    <source>
        <dbReference type="Proteomes" id="UP000681414"/>
    </source>
</evidence>
<reference evidence="9 10" key="1">
    <citation type="submission" date="2021-05" db="EMBL/GenBank/DDBJ databases">
        <title>Novel Bacillus species.</title>
        <authorList>
            <person name="Liu G."/>
        </authorList>
    </citation>
    <scope>NUCLEOTIDE SEQUENCE [LARGE SCALE GENOMIC DNA]</scope>
    <source>
        <strain evidence="10">FJAT-49780</strain>
    </source>
</reference>
<feature type="transmembrane region" description="Helical" evidence="7">
    <location>
        <begin position="12"/>
        <end position="30"/>
    </location>
</feature>
<dbReference type="AlphaFoldDB" id="A0A942TCA9"/>
<dbReference type="CDD" id="cd06261">
    <property type="entry name" value="TM_PBP2"/>
    <property type="match status" value="1"/>
</dbReference>
<feature type="transmembrane region" description="Helical" evidence="7">
    <location>
        <begin position="135"/>
        <end position="160"/>
    </location>
</feature>
<proteinExistence type="inferred from homology"/>
<dbReference type="InterPro" id="IPR000515">
    <property type="entry name" value="MetI-like"/>
</dbReference>
<keyword evidence="2 7" id="KW-0813">Transport</keyword>
<keyword evidence="5 7" id="KW-1133">Transmembrane helix</keyword>
<feature type="transmembrane region" description="Helical" evidence="7">
    <location>
        <begin position="100"/>
        <end position="123"/>
    </location>
</feature>
<keyword evidence="4 7" id="KW-0812">Transmembrane</keyword>
<dbReference type="InterPro" id="IPR035906">
    <property type="entry name" value="MetI-like_sf"/>
</dbReference>
<dbReference type="RefSeq" id="WP_213124496.1">
    <property type="nucleotide sequence ID" value="NZ_JAGYPG010000002.1"/>
</dbReference>
<feature type="transmembrane region" description="Helical" evidence="7">
    <location>
        <begin position="238"/>
        <end position="264"/>
    </location>
</feature>
<dbReference type="InterPro" id="IPR045621">
    <property type="entry name" value="BPD_transp_1_N"/>
</dbReference>
<feature type="domain" description="ABC transmembrane type-1" evidence="8">
    <location>
        <begin position="96"/>
        <end position="303"/>
    </location>
</feature>
<evidence type="ECO:0000256" key="7">
    <source>
        <dbReference type="RuleBase" id="RU363032"/>
    </source>
</evidence>
<feature type="transmembrane region" description="Helical" evidence="7">
    <location>
        <begin position="284"/>
        <end position="310"/>
    </location>
</feature>
<dbReference type="PANTHER" id="PTHR43163">
    <property type="entry name" value="DIPEPTIDE TRANSPORT SYSTEM PERMEASE PROTEIN DPPB-RELATED"/>
    <property type="match status" value="1"/>
</dbReference>
<dbReference type="GO" id="GO:0055085">
    <property type="term" value="P:transmembrane transport"/>
    <property type="evidence" value="ECO:0007669"/>
    <property type="project" value="InterPro"/>
</dbReference>
<dbReference type="Proteomes" id="UP000681414">
    <property type="component" value="Unassembled WGS sequence"/>
</dbReference>
<dbReference type="Pfam" id="PF19300">
    <property type="entry name" value="BPD_transp_1_N"/>
    <property type="match status" value="1"/>
</dbReference>
<dbReference type="Pfam" id="PF00528">
    <property type="entry name" value="BPD_transp_1"/>
    <property type="match status" value="1"/>
</dbReference>
<evidence type="ECO:0000256" key="2">
    <source>
        <dbReference type="ARBA" id="ARBA00022448"/>
    </source>
</evidence>
<evidence type="ECO:0000256" key="3">
    <source>
        <dbReference type="ARBA" id="ARBA00022475"/>
    </source>
</evidence>
<evidence type="ECO:0000256" key="6">
    <source>
        <dbReference type="ARBA" id="ARBA00023136"/>
    </source>
</evidence>
<sequence>MITYIIRRTLMAIPLLLGISILSFAIIQLAPGDPTTLMMDPTLKPADQAKFREKYGLDDPIPKQYVVWLGKMAQGDFGTSIIERGVPVSEMIMARLPNTLLLMGVSTILAILIAVPLGIFSAMRPYTIRDYTVTVGSFLGVATPNFWLGLMMIIFFGLQLKWFPTGGVATLNAPFSIWDRIHHLIMPAFVLAAADMAALTRYTRSSMLDVLQQDYIRTAKSKGFKENKVVLKHGLRNGLIPIITIFGLMIPSFISGAAITENVFSWPGLGRLFIESAFTRDYPVIMALTVISAVFVVIGNLVADILYAIFDPRIEY</sequence>
<dbReference type="PROSITE" id="PS50928">
    <property type="entry name" value="ABC_TM1"/>
    <property type="match status" value="1"/>
</dbReference>
<organism evidence="9 10">
    <name type="scientific">Lederbergia citri</name>
    <dbReference type="NCBI Taxonomy" id="2833580"/>
    <lineage>
        <taxon>Bacteria</taxon>
        <taxon>Bacillati</taxon>
        <taxon>Bacillota</taxon>
        <taxon>Bacilli</taxon>
        <taxon>Bacillales</taxon>
        <taxon>Bacillaceae</taxon>
        <taxon>Lederbergia</taxon>
    </lineage>
</organism>
<gene>
    <name evidence="9" type="ORF">KHA97_09375</name>
</gene>
<dbReference type="SUPFAM" id="SSF161098">
    <property type="entry name" value="MetI-like"/>
    <property type="match status" value="1"/>
</dbReference>
<dbReference type="PANTHER" id="PTHR43163:SF6">
    <property type="entry name" value="DIPEPTIDE TRANSPORT SYSTEM PERMEASE PROTEIN DPPB-RELATED"/>
    <property type="match status" value="1"/>
</dbReference>
<dbReference type="Gene3D" id="1.10.3720.10">
    <property type="entry name" value="MetI-like"/>
    <property type="match status" value="1"/>
</dbReference>
<keyword evidence="10" id="KW-1185">Reference proteome</keyword>
<evidence type="ECO:0000256" key="1">
    <source>
        <dbReference type="ARBA" id="ARBA00004651"/>
    </source>
</evidence>
<comment type="subcellular location">
    <subcellularLocation>
        <location evidence="1 7">Cell membrane</location>
        <topology evidence="1 7">Multi-pass membrane protein</topology>
    </subcellularLocation>
</comment>
<name>A0A942TCA9_9BACI</name>
<feature type="transmembrane region" description="Helical" evidence="7">
    <location>
        <begin position="180"/>
        <end position="199"/>
    </location>
</feature>
<accession>A0A942TCA9</accession>
<keyword evidence="6 7" id="KW-0472">Membrane</keyword>
<evidence type="ECO:0000256" key="5">
    <source>
        <dbReference type="ARBA" id="ARBA00022989"/>
    </source>
</evidence>
<evidence type="ECO:0000259" key="8">
    <source>
        <dbReference type="PROSITE" id="PS50928"/>
    </source>
</evidence>
<evidence type="ECO:0000313" key="9">
    <source>
        <dbReference type="EMBL" id="MBS4195266.1"/>
    </source>
</evidence>
<comment type="caution">
    <text evidence="9">The sequence shown here is derived from an EMBL/GenBank/DDBJ whole genome shotgun (WGS) entry which is preliminary data.</text>
</comment>